<protein>
    <submittedName>
        <fullName evidence="3">Uncharacterized protein</fullName>
    </submittedName>
</protein>
<proteinExistence type="predicted"/>
<gene>
    <name evidence="3" type="ORF">PRZ48_012200</name>
</gene>
<evidence type="ECO:0000256" key="1">
    <source>
        <dbReference type="SAM" id="Coils"/>
    </source>
</evidence>
<feature type="compositionally biased region" description="Polar residues" evidence="2">
    <location>
        <begin position="1"/>
        <end position="20"/>
    </location>
</feature>
<feature type="region of interest" description="Disordered" evidence="2">
    <location>
        <begin position="1"/>
        <end position="37"/>
    </location>
</feature>
<dbReference type="EMBL" id="JAXOVC010000010">
    <property type="protein sequence ID" value="KAK4496220.1"/>
    <property type="molecule type" value="Genomic_DNA"/>
</dbReference>
<evidence type="ECO:0000313" key="4">
    <source>
        <dbReference type="Proteomes" id="UP001305779"/>
    </source>
</evidence>
<keyword evidence="1" id="KW-0175">Coiled coil</keyword>
<organism evidence="3 4">
    <name type="scientific">Zasmidium cellare</name>
    <name type="common">Wine cellar mold</name>
    <name type="synonym">Racodium cellare</name>
    <dbReference type="NCBI Taxonomy" id="395010"/>
    <lineage>
        <taxon>Eukaryota</taxon>
        <taxon>Fungi</taxon>
        <taxon>Dikarya</taxon>
        <taxon>Ascomycota</taxon>
        <taxon>Pezizomycotina</taxon>
        <taxon>Dothideomycetes</taxon>
        <taxon>Dothideomycetidae</taxon>
        <taxon>Mycosphaerellales</taxon>
        <taxon>Mycosphaerellaceae</taxon>
        <taxon>Zasmidium</taxon>
    </lineage>
</organism>
<name>A0ABR0E459_ZASCE</name>
<evidence type="ECO:0000313" key="3">
    <source>
        <dbReference type="EMBL" id="KAK4496220.1"/>
    </source>
</evidence>
<evidence type="ECO:0000256" key="2">
    <source>
        <dbReference type="SAM" id="MobiDB-lite"/>
    </source>
</evidence>
<dbReference type="Proteomes" id="UP001305779">
    <property type="component" value="Unassembled WGS sequence"/>
</dbReference>
<keyword evidence="4" id="KW-1185">Reference proteome</keyword>
<reference evidence="3 4" key="1">
    <citation type="journal article" date="2023" name="G3 (Bethesda)">
        <title>A chromosome-level genome assembly of Zasmidium syzygii isolated from banana leaves.</title>
        <authorList>
            <person name="van Westerhoven A.C."/>
            <person name="Mehrabi R."/>
            <person name="Talebi R."/>
            <person name="Steentjes M.B.F."/>
            <person name="Corcolon B."/>
            <person name="Chong P.A."/>
            <person name="Kema G.H.J."/>
            <person name="Seidl M.F."/>
        </authorList>
    </citation>
    <scope>NUCLEOTIDE SEQUENCE [LARGE SCALE GENOMIC DNA]</scope>
    <source>
        <strain evidence="3 4">P124</strain>
    </source>
</reference>
<comment type="caution">
    <text evidence="3">The sequence shown here is derived from an EMBL/GenBank/DDBJ whole genome shotgun (WGS) entry which is preliminary data.</text>
</comment>
<sequence>MDISQQPSNDATSQSTNQQPLALPDDPAANGDWHDPPHLRHLTDEDLLCGALDPEELKCEGLIRLAKRCSNETLVKQFNRLFRRFEKECTVSNWFVKNGIKVALENLVGTGPKYEKYREALTSMRPKRIEGKRQEELMQELAKKFMATPREQLGQRLPLTYNWSQLLDVPDESYRESTTTATGRPTRGTVANKRTIEDVQQIPASPGTAEVLRLRSALSKEQQRADYRFDQLSEKDRKLSEKDRALWAAQQEQLRLKKELGEVRHELDSTRQQLDDVRQQLDQQRLESCHHKEDQQRERPDEIDQRPVKSLLPIDGLPAGSAGMRKSLLEKTNELYQKIRSLPFVASQSLVTGYPESHPDVADLYAEAFEDDAIGTHLARLRRKAVSSDVAQMLISARVVQLLKKASDNDYQNFWPNMRKALDDEVPACDLESVLDNRLGGLTFEDMLRYTYIVGLSRTYKEHSTARSKGIKAAQEFVSLLRTHIKVISDPSDCVFQDGNNPFANVDRIIVEACQLRCWISSFPSKLVAVFYPPGYEYDPNVMEKKSGKGTIVLLTLFPGFGFGAAGMSMVSKAKVALTEEC</sequence>
<feature type="coiled-coil region" evidence="1">
    <location>
        <begin position="260"/>
        <end position="287"/>
    </location>
</feature>
<accession>A0ABR0E459</accession>